<evidence type="ECO:0000256" key="1">
    <source>
        <dbReference type="ARBA" id="ARBA00015443"/>
    </source>
</evidence>
<keyword evidence="4" id="KW-0548">Nucleotidyltransferase</keyword>
<name>A0AAD5X6X0_9FUNG</name>
<dbReference type="Gene3D" id="3.30.70.3000">
    <property type="match status" value="2"/>
</dbReference>
<dbReference type="GO" id="GO:0005525">
    <property type="term" value="F:GTP binding"/>
    <property type="evidence" value="ECO:0007669"/>
    <property type="project" value="UniProtKB-KW"/>
</dbReference>
<dbReference type="GO" id="GO:0006400">
    <property type="term" value="P:tRNA modification"/>
    <property type="evidence" value="ECO:0007669"/>
    <property type="project" value="InterPro"/>
</dbReference>
<evidence type="ECO:0000259" key="3">
    <source>
        <dbReference type="Pfam" id="PF04446"/>
    </source>
</evidence>
<accession>A0AAD5X6X0</accession>
<dbReference type="PANTHER" id="PTHR12729">
    <property type="entry name" value="TRNA(HIS) GUANYLYLTRANSFERASE-RELATED"/>
    <property type="match status" value="1"/>
</dbReference>
<dbReference type="PANTHER" id="PTHR12729:SF6">
    <property type="entry name" value="TRNA(HIS) GUANYLYLTRANSFERASE-RELATED"/>
    <property type="match status" value="1"/>
</dbReference>
<dbReference type="GO" id="GO:0000287">
    <property type="term" value="F:magnesium ion binding"/>
    <property type="evidence" value="ECO:0007669"/>
    <property type="project" value="InterPro"/>
</dbReference>
<reference evidence="4" key="1">
    <citation type="submission" date="2020-05" db="EMBL/GenBank/DDBJ databases">
        <title>Phylogenomic resolution of chytrid fungi.</title>
        <authorList>
            <person name="Stajich J.E."/>
            <person name="Amses K."/>
            <person name="Simmons R."/>
            <person name="Seto K."/>
            <person name="Myers J."/>
            <person name="Bonds A."/>
            <person name="Quandt C.A."/>
            <person name="Barry K."/>
            <person name="Liu P."/>
            <person name="Grigoriev I."/>
            <person name="Longcore J.E."/>
            <person name="James T.Y."/>
        </authorList>
    </citation>
    <scope>NUCLEOTIDE SEQUENCE</scope>
    <source>
        <strain evidence="4">JEL0318</strain>
    </source>
</reference>
<protein>
    <recommendedName>
        <fullName evidence="1">tRNA(His) guanylyltransferase</fullName>
    </recommendedName>
    <alternativeName>
        <fullName evidence="2">tRNA-histidine guanylyltransferase</fullName>
    </alternativeName>
</protein>
<dbReference type="InterPro" id="IPR038469">
    <property type="entry name" value="tRNAHis_GuaTrfase_Thg1_sf"/>
</dbReference>
<dbReference type="Pfam" id="PF04446">
    <property type="entry name" value="Thg1"/>
    <property type="match status" value="1"/>
</dbReference>
<sequence>MACSKFEYVKHFENHTTLLRNTWIVVRLDGHSFHRFTSQHNFLKPNDPRALHLASFAAQKCMEEFEEIVLAYGQSDEFSFLLRRSASLYKRREAKITSTLCSLFTSNYVFYWNKFFGPETRGEKDVIIPGQTLEPQELLYPPSFDARAYNTAFWALVQDKDTPHSEQKAQAILKDTDSAAKNELLFSKYHINYNTLPEMYKKGSTLFRKPTVVTEVSSRDGREVQRTRNLIITEHRDIIGDPFWKGNPQILQA</sequence>
<dbReference type="InterPro" id="IPR024956">
    <property type="entry name" value="tRNAHis_GuaTrfase_cat"/>
</dbReference>
<keyword evidence="5" id="KW-1185">Reference proteome</keyword>
<dbReference type="EMBL" id="JADGJD010000122">
    <property type="protein sequence ID" value="KAJ3054676.1"/>
    <property type="molecule type" value="Genomic_DNA"/>
</dbReference>
<comment type="caution">
    <text evidence="4">The sequence shown here is derived from an EMBL/GenBank/DDBJ whole genome shotgun (WGS) entry which is preliminary data.</text>
</comment>
<dbReference type="Proteomes" id="UP001212841">
    <property type="component" value="Unassembled WGS sequence"/>
</dbReference>
<evidence type="ECO:0000313" key="5">
    <source>
        <dbReference type="Proteomes" id="UP001212841"/>
    </source>
</evidence>
<organism evidence="4 5">
    <name type="scientific">Rhizophlyctis rosea</name>
    <dbReference type="NCBI Taxonomy" id="64517"/>
    <lineage>
        <taxon>Eukaryota</taxon>
        <taxon>Fungi</taxon>
        <taxon>Fungi incertae sedis</taxon>
        <taxon>Chytridiomycota</taxon>
        <taxon>Chytridiomycota incertae sedis</taxon>
        <taxon>Chytridiomycetes</taxon>
        <taxon>Rhizophlyctidales</taxon>
        <taxon>Rhizophlyctidaceae</taxon>
        <taxon>Rhizophlyctis</taxon>
    </lineage>
</organism>
<proteinExistence type="predicted"/>
<gene>
    <name evidence="4" type="primary">THG1L</name>
    <name evidence="4" type="ORF">HK097_001156</name>
</gene>
<evidence type="ECO:0000313" key="4">
    <source>
        <dbReference type="EMBL" id="KAJ3054676.1"/>
    </source>
</evidence>
<evidence type="ECO:0000256" key="2">
    <source>
        <dbReference type="ARBA" id="ARBA00032480"/>
    </source>
</evidence>
<keyword evidence="4" id="KW-0808">Transferase</keyword>
<dbReference type="AlphaFoldDB" id="A0AAD5X6X0"/>
<feature type="domain" description="tRNAHis guanylyltransferase catalytic" evidence="3">
    <location>
        <begin position="6"/>
        <end position="150"/>
    </location>
</feature>
<dbReference type="GO" id="GO:0008193">
    <property type="term" value="F:tRNA guanylyltransferase activity"/>
    <property type="evidence" value="ECO:0007669"/>
    <property type="project" value="UniProtKB-EC"/>
</dbReference>
<dbReference type="InterPro" id="IPR007537">
    <property type="entry name" value="tRNAHis_GuaTrfase_Thg1"/>
</dbReference>